<feature type="domain" description="Peptidase M61 catalytic" evidence="2">
    <location>
        <begin position="332"/>
        <end position="448"/>
    </location>
</feature>
<keyword evidence="4" id="KW-0645">Protease</keyword>
<evidence type="ECO:0000259" key="3">
    <source>
        <dbReference type="Pfam" id="PF17899"/>
    </source>
</evidence>
<evidence type="ECO:0000313" key="4">
    <source>
        <dbReference type="EMBL" id="MDR6510727.1"/>
    </source>
</evidence>
<dbReference type="GO" id="GO:0008237">
    <property type="term" value="F:metallopeptidase activity"/>
    <property type="evidence" value="ECO:0007669"/>
    <property type="project" value="UniProtKB-KW"/>
</dbReference>
<dbReference type="Pfam" id="PF05299">
    <property type="entry name" value="Peptidase_M61"/>
    <property type="match status" value="1"/>
</dbReference>
<dbReference type="EMBL" id="JAVDRD010000003">
    <property type="protein sequence ID" value="MDR6510727.1"/>
    <property type="molecule type" value="Genomic_DNA"/>
</dbReference>
<keyword evidence="1" id="KW-0732">Signal</keyword>
<accession>A0ABU1MLD1</accession>
<dbReference type="Pfam" id="PF17899">
    <property type="entry name" value="Peptidase_M61_N"/>
    <property type="match status" value="1"/>
</dbReference>
<organism evidence="4 5">
    <name type="scientific">Novosphingobium capsulatum</name>
    <dbReference type="NCBI Taxonomy" id="13688"/>
    <lineage>
        <taxon>Bacteria</taxon>
        <taxon>Pseudomonadati</taxon>
        <taxon>Pseudomonadota</taxon>
        <taxon>Alphaproteobacteria</taxon>
        <taxon>Sphingomonadales</taxon>
        <taxon>Sphingomonadaceae</taxon>
        <taxon>Novosphingobium</taxon>
    </lineage>
</organism>
<feature type="chain" id="PRO_5046904041" evidence="1">
    <location>
        <begin position="33"/>
        <end position="673"/>
    </location>
</feature>
<protein>
    <submittedName>
        <fullName evidence="4">Metalloprotease with PDZ domain</fullName>
    </submittedName>
</protein>
<dbReference type="InterPro" id="IPR027268">
    <property type="entry name" value="Peptidase_M4/M1_CTD_sf"/>
</dbReference>
<evidence type="ECO:0000313" key="5">
    <source>
        <dbReference type="Proteomes" id="UP001184150"/>
    </source>
</evidence>
<evidence type="ECO:0000256" key="1">
    <source>
        <dbReference type="SAM" id="SignalP"/>
    </source>
</evidence>
<proteinExistence type="predicted"/>
<keyword evidence="5" id="KW-1185">Reference proteome</keyword>
<keyword evidence="4" id="KW-0482">Metalloprotease</keyword>
<dbReference type="Gene3D" id="1.10.390.10">
    <property type="entry name" value="Neutral Protease Domain 2"/>
    <property type="match status" value="1"/>
</dbReference>
<dbReference type="SUPFAM" id="SSF50156">
    <property type="entry name" value="PDZ domain-like"/>
    <property type="match status" value="1"/>
</dbReference>
<dbReference type="Gene3D" id="2.30.42.10">
    <property type="match status" value="1"/>
</dbReference>
<evidence type="ECO:0000259" key="2">
    <source>
        <dbReference type="Pfam" id="PF05299"/>
    </source>
</evidence>
<comment type="caution">
    <text evidence="4">The sequence shown here is derived from an EMBL/GenBank/DDBJ whole genome shotgun (WGS) entry which is preliminary data.</text>
</comment>
<dbReference type="PIRSF" id="PIRSF016493">
    <property type="entry name" value="Glycyl_aminpptds"/>
    <property type="match status" value="1"/>
</dbReference>
<keyword evidence="4" id="KW-0378">Hydrolase</keyword>
<reference evidence="4 5" key="1">
    <citation type="submission" date="2023-07" db="EMBL/GenBank/DDBJ databases">
        <title>Sorghum-associated microbial communities from plants grown in Nebraska, USA.</title>
        <authorList>
            <person name="Schachtman D."/>
        </authorList>
    </citation>
    <scope>NUCLEOTIDE SEQUENCE [LARGE SCALE GENOMIC DNA]</scope>
    <source>
        <strain evidence="4 5">DS1027</strain>
    </source>
</reference>
<feature type="signal peptide" evidence="1">
    <location>
        <begin position="1"/>
        <end position="32"/>
    </location>
</feature>
<dbReference type="RefSeq" id="WP_309804843.1">
    <property type="nucleotide sequence ID" value="NZ_JAVDRD010000003.1"/>
</dbReference>
<dbReference type="InterPro" id="IPR040756">
    <property type="entry name" value="Peptidase_M61_N"/>
</dbReference>
<dbReference type="InterPro" id="IPR024191">
    <property type="entry name" value="Peptidase_M61"/>
</dbReference>
<feature type="domain" description="Peptidase M61 N-terminal" evidence="3">
    <location>
        <begin position="65"/>
        <end position="239"/>
    </location>
</feature>
<dbReference type="InterPro" id="IPR036034">
    <property type="entry name" value="PDZ_sf"/>
</dbReference>
<dbReference type="Proteomes" id="UP001184150">
    <property type="component" value="Unassembled WGS sequence"/>
</dbReference>
<dbReference type="InterPro" id="IPR007963">
    <property type="entry name" value="Peptidase_M61_catalytic"/>
</dbReference>
<gene>
    <name evidence="4" type="ORF">J2792_001593</name>
</gene>
<dbReference type="Gene3D" id="2.60.40.3650">
    <property type="match status" value="1"/>
</dbReference>
<sequence>MRKTPQGIGLLSALSTSTLALATLILAQPALAQVQPASNSRPMAVPIAHGVPDAQDVPYPGTIGLQIDATDLATGAFRVVETVPVAADAKELILQLPAWLPGEHGNRGPVAELAGITFEAKGQKLAWTRDPVEVNAFHIPLPAGTSEVVARFIHTSPLRDSESRITVTREMLNVQWEKMSLYPAGHYVRQIKVRPTVSFPQGWTVFTALDGKTQSGSGNTVTWAETDYETLVDSPIFAGLYAARHDLGHDVYLDLVADKPELLAIKPENLAAYRNLADEAVGAFGARHFDHYDFLLALTDRMGSIGLEHHRSSENQQEPKSLTDWAAYDWDRNVIAHEFSHSWDGKYRRSAKLWTPDYRQPMQDNLLWVYEGQTQFWGLVLAARSGVQSKDVVLGSLANYAGTFTQTAGRDWRSVEDTTMDPIFAARKPKPYSSLTRNEDYYTEGALVWLEADQIIRDGTGGKKGLDDFAKAFFGVRDGDWGVLTYEFDDVVKTLNGVYPYDWATFLKTRLQTPGQPVPLGGIERGGYKLEFKDEPNPYDKARMADAKVLSLFNSLGVTLDKDGKVTASRWDGPAFKAGLVSGMQVMAVNGDAYDADKLKAAITNAKTGNPGAGRPIELLVKRDDRFVTLPITYADGLRWPWLVRTAPGTAPTGLDKLLAPHASKLPVGKAAK</sequence>
<name>A0ABU1MLD1_9SPHN</name>